<sequence length="208" mass="22252">MLELIDIGQTYGKKPVLQGVSRQFGQGVTVITGPSGAGKSTLLRLCATVEKPSSGQRLWQGDPVKSRVKRFRAALGYAPQRIDFPDDLSGLDFMLHVAALKGLPLGAAKAQANTLLDRLGLARDASGRIATYSGGMRRRLGLAQAFLGDPQILILDEPTAELDTVTGGHVNDLIFETAVRAVVLMTTHLQDSLAGRTFDIFDIQPIAA</sequence>
<dbReference type="Pfam" id="PF00005">
    <property type="entry name" value="ABC_tran"/>
    <property type="match status" value="1"/>
</dbReference>
<keyword evidence="6" id="KW-1185">Reference proteome</keyword>
<accession>A0ABQ5UZI4</accession>
<reference evidence="5" key="1">
    <citation type="journal article" date="2014" name="Int. J. Syst. Evol. Microbiol.">
        <title>Complete genome of a new Firmicutes species belonging to the dominant human colonic microbiota ('Ruminococcus bicirculans') reveals two chromosomes and a selective capacity to utilize plant glucans.</title>
        <authorList>
            <consortium name="NISC Comparative Sequencing Program"/>
            <person name="Wegmann U."/>
            <person name="Louis P."/>
            <person name="Goesmann A."/>
            <person name="Henrissat B."/>
            <person name="Duncan S.H."/>
            <person name="Flint H.J."/>
        </authorList>
    </citation>
    <scope>NUCLEOTIDE SEQUENCE</scope>
    <source>
        <strain evidence="5">NBRC 108216</strain>
    </source>
</reference>
<dbReference type="PROSITE" id="PS00211">
    <property type="entry name" value="ABC_TRANSPORTER_1"/>
    <property type="match status" value="1"/>
</dbReference>
<feature type="domain" description="ABC transporter" evidence="4">
    <location>
        <begin position="2"/>
        <end position="206"/>
    </location>
</feature>
<name>A0ABQ5UZI4_9PROT</name>
<dbReference type="SUPFAM" id="SSF52540">
    <property type="entry name" value="P-loop containing nucleoside triphosphate hydrolases"/>
    <property type="match status" value="1"/>
</dbReference>
<evidence type="ECO:0000256" key="1">
    <source>
        <dbReference type="ARBA" id="ARBA00022448"/>
    </source>
</evidence>
<dbReference type="InterPro" id="IPR017871">
    <property type="entry name" value="ABC_transporter-like_CS"/>
</dbReference>
<dbReference type="InterPro" id="IPR027417">
    <property type="entry name" value="P-loop_NTPase"/>
</dbReference>
<organism evidence="5 6">
    <name type="scientific">Algimonas porphyrae</name>
    <dbReference type="NCBI Taxonomy" id="1128113"/>
    <lineage>
        <taxon>Bacteria</taxon>
        <taxon>Pseudomonadati</taxon>
        <taxon>Pseudomonadota</taxon>
        <taxon>Alphaproteobacteria</taxon>
        <taxon>Maricaulales</taxon>
        <taxon>Robiginitomaculaceae</taxon>
        <taxon>Algimonas</taxon>
    </lineage>
</organism>
<dbReference type="InterPro" id="IPR051782">
    <property type="entry name" value="ABC_Transporter_VariousFunc"/>
</dbReference>
<gene>
    <name evidence="5" type="ORF">GCM10007854_09430</name>
</gene>
<reference evidence="5" key="2">
    <citation type="submission" date="2023-01" db="EMBL/GenBank/DDBJ databases">
        <title>Draft genome sequence of Algimonas porphyrae strain NBRC 108216.</title>
        <authorList>
            <person name="Sun Q."/>
            <person name="Mori K."/>
        </authorList>
    </citation>
    <scope>NUCLEOTIDE SEQUENCE</scope>
    <source>
        <strain evidence="5">NBRC 108216</strain>
    </source>
</reference>
<keyword evidence="3" id="KW-0067">ATP-binding</keyword>
<evidence type="ECO:0000313" key="6">
    <source>
        <dbReference type="Proteomes" id="UP001161390"/>
    </source>
</evidence>
<dbReference type="EMBL" id="BSNJ01000002">
    <property type="protein sequence ID" value="GLQ19988.1"/>
    <property type="molecule type" value="Genomic_DNA"/>
</dbReference>
<evidence type="ECO:0000259" key="4">
    <source>
        <dbReference type="PROSITE" id="PS50893"/>
    </source>
</evidence>
<evidence type="ECO:0000256" key="2">
    <source>
        <dbReference type="ARBA" id="ARBA00022741"/>
    </source>
</evidence>
<proteinExistence type="predicted"/>
<evidence type="ECO:0000313" key="5">
    <source>
        <dbReference type="EMBL" id="GLQ19988.1"/>
    </source>
</evidence>
<dbReference type="InterPro" id="IPR003439">
    <property type="entry name" value="ABC_transporter-like_ATP-bd"/>
</dbReference>
<dbReference type="RefSeq" id="WP_284370153.1">
    <property type="nucleotide sequence ID" value="NZ_BSNJ01000002.1"/>
</dbReference>
<dbReference type="PROSITE" id="PS50893">
    <property type="entry name" value="ABC_TRANSPORTER_2"/>
    <property type="match status" value="1"/>
</dbReference>
<comment type="caution">
    <text evidence="5">The sequence shown here is derived from an EMBL/GenBank/DDBJ whole genome shotgun (WGS) entry which is preliminary data.</text>
</comment>
<protein>
    <recommendedName>
        <fullName evidence="4">ABC transporter domain-containing protein</fullName>
    </recommendedName>
</protein>
<dbReference type="PANTHER" id="PTHR42939">
    <property type="entry name" value="ABC TRANSPORTER ATP-BINDING PROTEIN ALBC-RELATED"/>
    <property type="match status" value="1"/>
</dbReference>
<dbReference type="InterPro" id="IPR003593">
    <property type="entry name" value="AAA+_ATPase"/>
</dbReference>
<dbReference type="Gene3D" id="3.40.50.300">
    <property type="entry name" value="P-loop containing nucleotide triphosphate hydrolases"/>
    <property type="match status" value="1"/>
</dbReference>
<dbReference type="PANTHER" id="PTHR42939:SF1">
    <property type="entry name" value="ABC TRANSPORTER ATP-BINDING PROTEIN ALBC-RELATED"/>
    <property type="match status" value="1"/>
</dbReference>
<dbReference type="Proteomes" id="UP001161390">
    <property type="component" value="Unassembled WGS sequence"/>
</dbReference>
<keyword evidence="1" id="KW-0813">Transport</keyword>
<dbReference type="SMART" id="SM00382">
    <property type="entry name" value="AAA"/>
    <property type="match status" value="1"/>
</dbReference>
<evidence type="ECO:0000256" key="3">
    <source>
        <dbReference type="ARBA" id="ARBA00022840"/>
    </source>
</evidence>
<keyword evidence="2" id="KW-0547">Nucleotide-binding</keyword>